<sequence length="77" mass="8473">MLGPVDELFNPAAKHADDERERLEHTRVVEGDHGPGCGPVDLESGRILIVPQRQDEAVLPARPRVEGAPEADERRTV</sequence>
<evidence type="ECO:0000313" key="3">
    <source>
        <dbReference type="Proteomes" id="UP000254425"/>
    </source>
</evidence>
<organism evidence="2 3">
    <name type="scientific">Streptomyces armeniacus</name>
    <dbReference type="NCBI Taxonomy" id="83291"/>
    <lineage>
        <taxon>Bacteria</taxon>
        <taxon>Bacillati</taxon>
        <taxon>Actinomycetota</taxon>
        <taxon>Actinomycetes</taxon>
        <taxon>Kitasatosporales</taxon>
        <taxon>Streptomycetaceae</taxon>
        <taxon>Streptomyces</taxon>
    </lineage>
</organism>
<feature type="region of interest" description="Disordered" evidence="1">
    <location>
        <begin position="1"/>
        <end position="21"/>
    </location>
</feature>
<dbReference type="AlphaFoldDB" id="A0A345XRU3"/>
<proteinExistence type="predicted"/>
<dbReference type="RefSeq" id="WP_208879747.1">
    <property type="nucleotide sequence ID" value="NZ_CP031320.1"/>
</dbReference>
<dbReference type="EMBL" id="CP031320">
    <property type="protein sequence ID" value="AXK34359.1"/>
    <property type="molecule type" value="Genomic_DNA"/>
</dbReference>
<dbReference type="Proteomes" id="UP000254425">
    <property type="component" value="Chromosome"/>
</dbReference>
<gene>
    <name evidence="2" type="ORF">DVA86_18610</name>
</gene>
<reference evidence="2 3" key="1">
    <citation type="submission" date="2018-07" db="EMBL/GenBank/DDBJ databases">
        <title>Draft genome of the type strain Streptomyces armeniacus ATCC 15676.</title>
        <authorList>
            <person name="Labana P."/>
            <person name="Gosse J.T."/>
            <person name="Boddy C.N."/>
        </authorList>
    </citation>
    <scope>NUCLEOTIDE SEQUENCE [LARGE SCALE GENOMIC DNA]</scope>
    <source>
        <strain evidence="2 3">ATCC 15676</strain>
    </source>
</reference>
<protein>
    <submittedName>
        <fullName evidence="2">Uncharacterized protein</fullName>
    </submittedName>
</protein>
<dbReference type="Pfam" id="PF19690">
    <property type="entry name" value="DUF6191"/>
    <property type="match status" value="1"/>
</dbReference>
<dbReference type="KEGG" id="sarm:DVA86_18610"/>
<dbReference type="InterPro" id="IPR045684">
    <property type="entry name" value="DUF6191"/>
</dbReference>
<evidence type="ECO:0000313" key="2">
    <source>
        <dbReference type="EMBL" id="AXK34359.1"/>
    </source>
</evidence>
<accession>A0A345XRU3</accession>
<name>A0A345XRU3_9ACTN</name>
<keyword evidence="3" id="KW-1185">Reference proteome</keyword>
<evidence type="ECO:0000256" key="1">
    <source>
        <dbReference type="SAM" id="MobiDB-lite"/>
    </source>
</evidence>